<protein>
    <recommendedName>
        <fullName evidence="4">HECT-type E3 ubiquitin transferase</fullName>
        <ecNumber evidence="4">2.3.2.26</ecNumber>
    </recommendedName>
</protein>
<dbReference type="GO" id="GO:0005634">
    <property type="term" value="C:nucleus"/>
    <property type="evidence" value="ECO:0007669"/>
    <property type="project" value="UniProtKB-SubCell"/>
</dbReference>
<feature type="domain" description="HECT" evidence="13">
    <location>
        <begin position="1057"/>
        <end position="1394"/>
    </location>
</feature>
<dbReference type="PROSITE" id="PS50237">
    <property type="entry name" value="HECT"/>
    <property type="match status" value="1"/>
</dbReference>
<dbReference type="FunFam" id="3.90.1750.10:FF:000026">
    <property type="entry name" value="E3 ubiquitin-protein ligase HACE1"/>
    <property type="match status" value="1"/>
</dbReference>
<evidence type="ECO:0000313" key="14">
    <source>
        <dbReference type="EMBL" id="KAG2225111.1"/>
    </source>
</evidence>
<dbReference type="SMART" id="SM00119">
    <property type="entry name" value="HECTc"/>
    <property type="match status" value="1"/>
</dbReference>
<dbReference type="Pfam" id="PF14377">
    <property type="entry name" value="UBM"/>
    <property type="match status" value="2"/>
</dbReference>
<dbReference type="FunFam" id="3.30.2410.10:FF:000004">
    <property type="entry name" value="E3 ubiquitin-protein ligase HUWE1, variant"/>
    <property type="match status" value="1"/>
</dbReference>
<evidence type="ECO:0000256" key="3">
    <source>
        <dbReference type="ARBA" id="ARBA00004906"/>
    </source>
</evidence>
<dbReference type="EMBL" id="JAEPRB010000032">
    <property type="protein sequence ID" value="KAG2225111.1"/>
    <property type="molecule type" value="Genomic_DNA"/>
</dbReference>
<evidence type="ECO:0000256" key="7">
    <source>
        <dbReference type="ARBA" id="ARBA00022786"/>
    </source>
</evidence>
<evidence type="ECO:0000256" key="11">
    <source>
        <dbReference type="PROSITE-ProRule" id="PRU00104"/>
    </source>
</evidence>
<dbReference type="FunFam" id="3.30.2160.10:FF:000001">
    <property type="entry name" value="E3 ubiquitin-protein ligase NEDD4-like"/>
    <property type="match status" value="1"/>
</dbReference>
<feature type="active site" description="Glycyl thioester intermediate" evidence="11">
    <location>
        <position position="1361"/>
    </location>
</feature>
<keyword evidence="5" id="KW-0813">Transport</keyword>
<dbReference type="GO" id="GO:0000209">
    <property type="term" value="P:protein polyubiquitination"/>
    <property type="evidence" value="ECO:0007669"/>
    <property type="project" value="TreeGrafter"/>
</dbReference>
<evidence type="ECO:0000256" key="5">
    <source>
        <dbReference type="ARBA" id="ARBA00022448"/>
    </source>
</evidence>
<evidence type="ECO:0000256" key="12">
    <source>
        <dbReference type="SAM" id="MobiDB-lite"/>
    </source>
</evidence>
<comment type="caution">
    <text evidence="14">The sequence shown here is derived from an EMBL/GenBank/DDBJ whole genome shotgun (WGS) entry which is preliminary data.</text>
</comment>
<dbReference type="EC" id="2.3.2.26" evidence="4"/>
<comment type="catalytic activity">
    <reaction evidence="1">
        <text>S-ubiquitinyl-[E2 ubiquitin-conjugating enzyme]-L-cysteine + [acceptor protein]-L-lysine = [E2 ubiquitin-conjugating enzyme]-L-cysteine + N(6)-ubiquitinyl-[acceptor protein]-L-lysine.</text>
        <dbReference type="EC" id="2.3.2.26"/>
    </reaction>
</comment>
<evidence type="ECO:0000256" key="1">
    <source>
        <dbReference type="ARBA" id="ARBA00000885"/>
    </source>
</evidence>
<dbReference type="Proteomes" id="UP000646827">
    <property type="component" value="Unassembled WGS sequence"/>
</dbReference>
<dbReference type="Gene3D" id="3.90.1750.10">
    <property type="entry name" value="Hect, E3 ligase catalytic domains"/>
    <property type="match status" value="1"/>
</dbReference>
<keyword evidence="6" id="KW-0808">Transferase</keyword>
<dbReference type="InterPro" id="IPR025527">
    <property type="entry name" value="HUWE1/Rev1_UBM"/>
</dbReference>
<dbReference type="OrthoDB" id="8068875at2759"/>
<comment type="pathway">
    <text evidence="3">Protein modification; protein ubiquitination.</text>
</comment>
<dbReference type="SUPFAM" id="SSF56204">
    <property type="entry name" value="Hect, E3 ligase catalytic domain"/>
    <property type="match status" value="1"/>
</dbReference>
<feature type="region of interest" description="Disordered" evidence="12">
    <location>
        <begin position="695"/>
        <end position="744"/>
    </location>
</feature>
<evidence type="ECO:0000256" key="8">
    <source>
        <dbReference type="ARBA" id="ARBA00022816"/>
    </source>
</evidence>
<dbReference type="InterPro" id="IPR000569">
    <property type="entry name" value="HECT_dom"/>
</dbReference>
<sequence>MFGCVTYTLVEIGRSFRTPGHMSTGATGAGQDDIITHPLLSENQNASSSIQPGRSLANLDNDNRPRSGGYSSWQAFEDIIGGSAVRLLESFLTQAPGGQSGPLRVDVQGRTGGIMRTFEFDHLPHAPRPGGPSTSHRLAAATGGILGGPAPSSGEPQSADQSRELMAVLHDFQPMTSSDRWQQEARMMYGAAVADKALKLSNSLLNTLIPIAIEDEKKAREEDEKKRQEQRRVDEEKRKKAEEEQWRREEEERKKKAAEEEERQRAAEVQAAATAAATAAAEQESTRAVAQEPTTVEQDQENQQPGENNTTEESQNEEQQQERQTITISGQEVDISGTGIDIEFLQALPEDLREEVVNQHMREQRTSVQVPENDSISSEFLDALPPDIREEVLNQEAIERERRERQQRQEATGTQDAAATPADAGDTTGSNNNNSLSNRLDAAVNELFPPGIAAEENPFLRFLRARPGHRGIHGLDAVGSSGQRKIGVHRSAMQLVDRSQLATLARLLFVPQSISKTVLNKLLINLCENNKTRSDLLSFLVCVLHDGSGDLAAVDRSFAQLSLQSKGIYKPVSKAKVAATTSTNTETVPNLITQRCLEFLMQVVQSNEQSLTYFLVENDCLAGLKRTSSRKGKAKEKATPSSKYPLLVLMSLLDRPVFIENPSLMEELMHLIITICRPFPVLVKKYVEKLESKQKEEEEKSKEQQDGDKQPQDASSKAEESSTKPSGKSSSSKDDRPMPKPPTIPDHYLKLVVHVLTSGECSSKTFQYTLSALAHLSALDGAQQAITNELVQNAKESGKQIMHDLGELRDNLDNAMAGTDIQGAALSQFSAATSHQAKLLRVLKTIDYLYSRKSSSNKKNDKDDEEQQTKNEKRILEIYEDLNFLPLWKLLGQCLAVIHEKDDLINVATVLLPLIESFMVVSKYAAEKGQQQQVTLPSRPGVSVPATSPGETGQQQQQQSYPSATSPEQPDDFFFAFTEEHKKILNIMVRNNPSLMIGSFSLLVRNPKMLEFDNKRNYFVQQLHKRTGPREHYQPLQMNVRRQYVFEDSYHQLLGRTGDEIKYGKLGVRFYDEEGVDAGGVAREWFSVLARQMFDPNYALFITSAADRLTYQPNRASSVNPDHLSYLKFVGRVIGKAIYDGRLLDAYFTRSFYKHILGRQVDYKDVEAVDPEYYKSLVWMLENDITDVIDLTFSIETDDFGTTKVIDLKPGGRDIEVTEENKREYVSLVTEQKLTTAIKDQINAFLQGFHDIIPASLIQIFNEQELELLISGLPDIDIDDWKNNTEYQGGYSTGTPQVQWFWRAVRSFDQEERAKLLQFATGTSKVPLEGFAHLQGSGGVQKFQIHKDFGGDSRLPSAHTCFNQVDLPEYDSYESLRSNLFKAISECSTGFGFI</sequence>
<feature type="compositionally biased region" description="Low complexity" evidence="12">
    <location>
        <begin position="409"/>
        <end position="437"/>
    </location>
</feature>
<dbReference type="PANTHER" id="PTHR11254:SF67">
    <property type="entry name" value="E3 UBIQUITIN-PROTEIN LIGASE HUWE1"/>
    <property type="match status" value="1"/>
</dbReference>
<evidence type="ECO:0000256" key="10">
    <source>
        <dbReference type="ARBA" id="ARBA00034494"/>
    </source>
</evidence>
<feature type="region of interest" description="Disordered" evidence="12">
    <location>
        <begin position="44"/>
        <end position="64"/>
    </location>
</feature>
<organism evidence="14 15">
    <name type="scientific">Circinella minor</name>
    <dbReference type="NCBI Taxonomy" id="1195481"/>
    <lineage>
        <taxon>Eukaryota</taxon>
        <taxon>Fungi</taxon>
        <taxon>Fungi incertae sedis</taxon>
        <taxon>Mucoromycota</taxon>
        <taxon>Mucoromycotina</taxon>
        <taxon>Mucoromycetes</taxon>
        <taxon>Mucorales</taxon>
        <taxon>Lichtheimiaceae</taxon>
        <taxon>Circinella</taxon>
    </lineage>
</organism>
<dbReference type="Gene3D" id="3.30.2160.10">
    <property type="entry name" value="Hect, E3 ligase catalytic domain"/>
    <property type="match status" value="1"/>
</dbReference>
<name>A0A8H7VJG1_9FUNG</name>
<feature type="region of interest" description="Disordered" evidence="12">
    <location>
        <begin position="402"/>
        <end position="437"/>
    </location>
</feature>
<evidence type="ECO:0000259" key="13">
    <source>
        <dbReference type="PROSITE" id="PS50237"/>
    </source>
</evidence>
<feature type="compositionally biased region" description="Polar residues" evidence="12">
    <location>
        <begin position="286"/>
        <end position="306"/>
    </location>
</feature>
<keyword evidence="7 11" id="KW-0833">Ubl conjugation pathway</keyword>
<evidence type="ECO:0000256" key="6">
    <source>
        <dbReference type="ARBA" id="ARBA00022679"/>
    </source>
</evidence>
<evidence type="ECO:0000313" key="15">
    <source>
        <dbReference type="Proteomes" id="UP000646827"/>
    </source>
</evidence>
<dbReference type="InterPro" id="IPR050409">
    <property type="entry name" value="E3_ubiq-protein_ligase"/>
</dbReference>
<keyword evidence="9" id="KW-0539">Nucleus</keyword>
<accession>A0A8H7VJG1</accession>
<dbReference type="GO" id="GO:0051028">
    <property type="term" value="P:mRNA transport"/>
    <property type="evidence" value="ECO:0007669"/>
    <property type="project" value="UniProtKB-KW"/>
</dbReference>
<dbReference type="Gene3D" id="3.30.2410.10">
    <property type="entry name" value="Hect, E3 ligase catalytic domain"/>
    <property type="match status" value="1"/>
</dbReference>
<feature type="compositionally biased region" description="Basic and acidic residues" evidence="12">
    <location>
        <begin position="218"/>
        <end position="266"/>
    </location>
</feature>
<gene>
    <name evidence="14" type="ORF">INT45_011794</name>
</gene>
<dbReference type="GO" id="GO:0061630">
    <property type="term" value="F:ubiquitin protein ligase activity"/>
    <property type="evidence" value="ECO:0007669"/>
    <property type="project" value="UniProtKB-EC"/>
</dbReference>
<dbReference type="FunFam" id="3.90.1750.10:FF:000003">
    <property type="entry name" value="E3 ubiquitin-protein ligase UPL1"/>
    <property type="match status" value="1"/>
</dbReference>
<keyword evidence="8" id="KW-0509">mRNA transport</keyword>
<reference evidence="14 15" key="1">
    <citation type="submission" date="2020-12" db="EMBL/GenBank/DDBJ databases">
        <title>Metabolic potential, ecology and presence of endohyphal bacteria is reflected in genomic diversity of Mucoromycotina.</title>
        <authorList>
            <person name="Muszewska A."/>
            <person name="Okrasinska A."/>
            <person name="Steczkiewicz K."/>
            <person name="Drgas O."/>
            <person name="Orlowska M."/>
            <person name="Perlinska-Lenart U."/>
            <person name="Aleksandrzak-Piekarczyk T."/>
            <person name="Szatraj K."/>
            <person name="Zielenkiewicz U."/>
            <person name="Pilsyk S."/>
            <person name="Malc E."/>
            <person name="Mieczkowski P."/>
            <person name="Kruszewska J.S."/>
            <person name="Biernat P."/>
            <person name="Pawlowska J."/>
        </authorList>
    </citation>
    <scope>NUCLEOTIDE SEQUENCE [LARGE SCALE GENOMIC DNA]</scope>
    <source>
        <strain evidence="14 15">CBS 142.35</strain>
    </source>
</reference>
<feature type="region of interest" description="Disordered" evidence="12">
    <location>
        <begin position="218"/>
        <end position="332"/>
    </location>
</feature>
<proteinExistence type="inferred from homology"/>
<comment type="subcellular location">
    <subcellularLocation>
        <location evidence="2">Nucleus</location>
    </subcellularLocation>
</comment>
<feature type="region of interest" description="Disordered" evidence="12">
    <location>
        <begin position="932"/>
        <end position="967"/>
    </location>
</feature>
<evidence type="ECO:0000256" key="9">
    <source>
        <dbReference type="ARBA" id="ARBA00023242"/>
    </source>
</evidence>
<feature type="compositionally biased region" description="Low complexity" evidence="12">
    <location>
        <begin position="267"/>
        <end position="283"/>
    </location>
</feature>
<feature type="region of interest" description="Disordered" evidence="12">
    <location>
        <begin position="124"/>
        <end position="160"/>
    </location>
</feature>
<dbReference type="GO" id="GO:0005737">
    <property type="term" value="C:cytoplasm"/>
    <property type="evidence" value="ECO:0007669"/>
    <property type="project" value="TreeGrafter"/>
</dbReference>
<dbReference type="InterPro" id="IPR035983">
    <property type="entry name" value="Hect_E3_ubiquitin_ligase"/>
</dbReference>
<dbReference type="Pfam" id="PF00632">
    <property type="entry name" value="HECT"/>
    <property type="match status" value="1"/>
</dbReference>
<dbReference type="CDD" id="cd00078">
    <property type="entry name" value="HECTc"/>
    <property type="match status" value="1"/>
</dbReference>
<keyword evidence="15" id="KW-1185">Reference proteome</keyword>
<dbReference type="PANTHER" id="PTHR11254">
    <property type="entry name" value="HECT DOMAIN UBIQUITIN-PROTEIN LIGASE"/>
    <property type="match status" value="1"/>
</dbReference>
<feature type="compositionally biased region" description="Basic and acidic residues" evidence="12">
    <location>
        <begin position="695"/>
        <end position="722"/>
    </location>
</feature>
<dbReference type="GO" id="GO:0006511">
    <property type="term" value="P:ubiquitin-dependent protein catabolic process"/>
    <property type="evidence" value="ECO:0007669"/>
    <property type="project" value="TreeGrafter"/>
</dbReference>
<evidence type="ECO:0000256" key="4">
    <source>
        <dbReference type="ARBA" id="ARBA00012485"/>
    </source>
</evidence>
<evidence type="ECO:0000256" key="2">
    <source>
        <dbReference type="ARBA" id="ARBA00004123"/>
    </source>
</evidence>
<comment type="similarity">
    <text evidence="10">Belongs to the UPL family. TOM1/PTR1 subfamily.</text>
</comment>